<dbReference type="Pfam" id="PF02777">
    <property type="entry name" value="Sod_Fe_C"/>
    <property type="match status" value="2"/>
</dbReference>
<dbReference type="InterPro" id="IPR019832">
    <property type="entry name" value="Mn/Fe_SOD_C"/>
</dbReference>
<evidence type="ECO:0000313" key="3">
    <source>
        <dbReference type="EMBL" id="KJZ73677.1"/>
    </source>
</evidence>
<dbReference type="PANTHER" id="PTHR43595">
    <property type="entry name" value="37S RIBOSOMAL PROTEIN S26, MITOCHONDRIAL"/>
    <property type="match status" value="1"/>
</dbReference>
<reference evidence="3 4" key="1">
    <citation type="journal article" date="2014" name="Genome Biol. Evol.">
        <title>Comparative genomics and transcriptomics analyses reveal divergent lifestyle features of nematode endoparasitic fungus Hirsutella minnesotensis.</title>
        <authorList>
            <person name="Lai Y."/>
            <person name="Liu K."/>
            <person name="Zhang X."/>
            <person name="Zhang X."/>
            <person name="Li K."/>
            <person name="Wang N."/>
            <person name="Shu C."/>
            <person name="Wu Y."/>
            <person name="Wang C."/>
            <person name="Bushley K.E."/>
            <person name="Xiang M."/>
            <person name="Liu X."/>
        </authorList>
    </citation>
    <scope>NUCLEOTIDE SEQUENCE [LARGE SCALE GENOMIC DNA]</scope>
    <source>
        <strain evidence="3 4">3608</strain>
    </source>
</reference>
<organism evidence="3 4">
    <name type="scientific">Hirsutella minnesotensis 3608</name>
    <dbReference type="NCBI Taxonomy" id="1043627"/>
    <lineage>
        <taxon>Eukaryota</taxon>
        <taxon>Fungi</taxon>
        <taxon>Dikarya</taxon>
        <taxon>Ascomycota</taxon>
        <taxon>Pezizomycotina</taxon>
        <taxon>Sordariomycetes</taxon>
        <taxon>Hypocreomycetidae</taxon>
        <taxon>Hypocreales</taxon>
        <taxon>Ophiocordycipitaceae</taxon>
        <taxon>Hirsutella</taxon>
    </lineage>
</organism>
<keyword evidence="4" id="KW-1185">Reference proteome</keyword>
<evidence type="ECO:0000259" key="2">
    <source>
        <dbReference type="Pfam" id="PF02777"/>
    </source>
</evidence>
<dbReference type="GO" id="GO:0046872">
    <property type="term" value="F:metal ion binding"/>
    <property type="evidence" value="ECO:0007669"/>
    <property type="project" value="InterPro"/>
</dbReference>
<dbReference type="InterPro" id="IPR036324">
    <property type="entry name" value="Mn/Fe_SOD_N_sf"/>
</dbReference>
<dbReference type="Gene3D" id="3.55.40.20">
    <property type="entry name" value="Iron/manganese superoxide dismutase, C-terminal domain"/>
    <property type="match status" value="1"/>
</dbReference>
<proteinExistence type="predicted"/>
<dbReference type="OrthoDB" id="275227at2759"/>
<dbReference type="EMBL" id="KQ030533">
    <property type="protein sequence ID" value="KJZ73677.1"/>
    <property type="molecule type" value="Genomic_DNA"/>
</dbReference>
<dbReference type="GO" id="GO:0005737">
    <property type="term" value="C:cytoplasm"/>
    <property type="evidence" value="ECO:0007669"/>
    <property type="project" value="TreeGrafter"/>
</dbReference>
<evidence type="ECO:0000313" key="4">
    <source>
        <dbReference type="Proteomes" id="UP000054481"/>
    </source>
</evidence>
<dbReference type="AlphaFoldDB" id="A0A0F7ZZ64"/>
<dbReference type="PANTHER" id="PTHR43595:SF2">
    <property type="entry name" value="SMALL RIBOSOMAL SUBUNIT PROTEIN MS42"/>
    <property type="match status" value="1"/>
</dbReference>
<comment type="function">
    <text evidence="1">Component of the mitochondrial ribosome (mitoribosome), a dedicated translation machinery responsible for the synthesis of mitochondrial genome-encoded proteins, including at least some of the essential transmembrane subunits of the mitochondrial respiratory chain. The mitoribosomes are attached to the mitochondrial inner membrane and translation products are cotranslationally integrated into the membrane.</text>
</comment>
<dbReference type="SUPFAM" id="SSF54719">
    <property type="entry name" value="Fe,Mn superoxide dismutase (SOD), C-terminal domain"/>
    <property type="match status" value="1"/>
</dbReference>
<name>A0A0F7ZZ64_9HYPO</name>
<feature type="domain" description="Manganese/iron superoxide dismutase C-terminal" evidence="2">
    <location>
        <begin position="220"/>
        <end position="266"/>
    </location>
</feature>
<evidence type="ECO:0000256" key="1">
    <source>
        <dbReference type="ARBA" id="ARBA00037226"/>
    </source>
</evidence>
<dbReference type="InterPro" id="IPR036314">
    <property type="entry name" value="SOD_C_sf"/>
</dbReference>
<gene>
    <name evidence="3" type="ORF">HIM_07010</name>
</gene>
<protein>
    <recommendedName>
        <fullName evidence="2">Manganese/iron superoxide dismutase C-terminal domain-containing protein</fullName>
    </recommendedName>
</protein>
<dbReference type="GO" id="GO:0004784">
    <property type="term" value="F:superoxide dismutase activity"/>
    <property type="evidence" value="ECO:0007669"/>
    <property type="project" value="InterPro"/>
</dbReference>
<dbReference type="SUPFAM" id="SSF46609">
    <property type="entry name" value="Fe,Mn superoxide dismutase (SOD), N-terminal domain"/>
    <property type="match status" value="1"/>
</dbReference>
<feature type="domain" description="Manganese/iron superoxide dismutase C-terminal" evidence="2">
    <location>
        <begin position="119"/>
        <end position="169"/>
    </location>
</feature>
<accession>A0A0F7ZZ64</accession>
<sequence>MFRTRLRIPRRIPALRPAVPARRSLHQLPTLQHDFSEGIPDLMSPAGFSLAWNDYMSLMVEKLNALTAGTDLEDRDMKTIILHTAREPSQAPLFNYASMAHNTHFFFQGISPTGSELPKDLAAELSASFSSVETLRREFVLTAQAMFGPGFLWLVKAGPCDYRLLTTYLAGSPYSGAHWRAQQTDMNTVGSEGSARGYFRNQVMGGKKRSGDLPPGGIDVEPLLCLNTWEHSWLFDWGVGVGGQGGKMAYAEAWWNRIDWEKVANRAGVLRPNFMTAASE</sequence>
<dbReference type="Proteomes" id="UP000054481">
    <property type="component" value="Unassembled WGS sequence"/>
</dbReference>